<keyword evidence="4 10" id="KW-0349">Heme</keyword>
<evidence type="ECO:0000256" key="7">
    <source>
        <dbReference type="ARBA" id="ARBA00023004"/>
    </source>
</evidence>
<proteinExistence type="inferred from homology"/>
<comment type="subcellular location">
    <subcellularLocation>
        <location evidence="2">Membrane</location>
    </subcellularLocation>
</comment>
<evidence type="ECO:0008006" key="14">
    <source>
        <dbReference type="Google" id="ProtNLM"/>
    </source>
</evidence>
<reference evidence="12" key="1">
    <citation type="submission" date="2025-08" db="UniProtKB">
        <authorList>
            <consortium name="Ensembl"/>
        </authorList>
    </citation>
    <scope>IDENTIFICATION</scope>
</reference>
<dbReference type="AlphaFoldDB" id="A0A8C5QB78"/>
<evidence type="ECO:0000256" key="4">
    <source>
        <dbReference type="ARBA" id="ARBA00022617"/>
    </source>
</evidence>
<evidence type="ECO:0000256" key="11">
    <source>
        <dbReference type="RuleBase" id="RU000461"/>
    </source>
</evidence>
<evidence type="ECO:0000313" key="12">
    <source>
        <dbReference type="Ensembl" id="ENSLLEP00000035195.1"/>
    </source>
</evidence>
<dbReference type="SUPFAM" id="SSF48264">
    <property type="entry name" value="Cytochrome P450"/>
    <property type="match status" value="1"/>
</dbReference>
<evidence type="ECO:0000256" key="2">
    <source>
        <dbReference type="ARBA" id="ARBA00004370"/>
    </source>
</evidence>
<dbReference type="GO" id="GO:0005506">
    <property type="term" value="F:iron ion binding"/>
    <property type="evidence" value="ECO:0007669"/>
    <property type="project" value="InterPro"/>
</dbReference>
<dbReference type="GO" id="GO:0005737">
    <property type="term" value="C:cytoplasm"/>
    <property type="evidence" value="ECO:0007669"/>
    <property type="project" value="TreeGrafter"/>
</dbReference>
<evidence type="ECO:0000256" key="5">
    <source>
        <dbReference type="ARBA" id="ARBA00022723"/>
    </source>
</evidence>
<keyword evidence="7 10" id="KW-0408">Iron</keyword>
<evidence type="ECO:0000256" key="3">
    <source>
        <dbReference type="ARBA" id="ARBA00010617"/>
    </source>
</evidence>
<comment type="cofactor">
    <cofactor evidence="1 10">
        <name>heme</name>
        <dbReference type="ChEBI" id="CHEBI:30413"/>
    </cofactor>
</comment>
<dbReference type="Gene3D" id="1.10.630.10">
    <property type="entry name" value="Cytochrome P450"/>
    <property type="match status" value="1"/>
</dbReference>
<dbReference type="OrthoDB" id="1055148at2759"/>
<dbReference type="InterPro" id="IPR017972">
    <property type="entry name" value="Cyt_P450_CS"/>
</dbReference>
<dbReference type="InterPro" id="IPR002401">
    <property type="entry name" value="Cyt_P450_E_grp-I"/>
</dbReference>
<keyword evidence="6 11" id="KW-0560">Oxidoreductase</keyword>
<sequence length="562" mass="63650">MVSARDELQAAVSGHPGSQLLLGQERLVRAVSFPGWLESWVLLVQGAQTSLEVLRDAWVWRARPPWASSSQHWNMWSICEFLLVTLLSLVLINYMKMQWSARPLPPGPSPLPLIGNLWTLKFSLHPDILNQIAKRYGTTFTIWMGQTPIVVLHGLQAVKDALVSLSEEMSGRPVAGYAKALARGRGIAVTNGHIWRQQRRFGLSTLRNLGLGKRGLESRIQEESRCLVESFASNNGKPMDCNYVITHAVANVISAVVFGHRFSSDDVTFQKLVEGNDYLFVSLGSKWGRLYDAFPWLMNRVPGPHQKAFGKKEYLEDFVRNELKYHQENVNPEEPNDVIDYYLAQITKTKDEPDTTFDYDNLVQVVIDLFIAGTETTTTTLQWALLFMLVHPEIQEKVQNELDAVLETSPVYEDRKRLPYTNAVFHEIQRYANVSGAGVPRSNIKDITLNGFHVKKGTIILPDLGSVLHDPKYWETPNQFNPNHFLDKDGNFMSNEAFLPFSAGHRVCLGEQLAQIEMFIFLTTLLKTFSFRLPEGVTEVNTNYILAITLKPHPFKICAVPR</sequence>
<dbReference type="GO" id="GO:0006805">
    <property type="term" value="P:xenobiotic metabolic process"/>
    <property type="evidence" value="ECO:0007669"/>
    <property type="project" value="TreeGrafter"/>
</dbReference>
<dbReference type="Proteomes" id="UP000694569">
    <property type="component" value="Unplaced"/>
</dbReference>
<dbReference type="GO" id="GO:0016712">
    <property type="term" value="F:oxidoreductase activity, acting on paired donors, with incorporation or reduction of molecular oxygen, reduced flavin or flavoprotein as one donor, and incorporation of one atom of oxygen"/>
    <property type="evidence" value="ECO:0007669"/>
    <property type="project" value="TreeGrafter"/>
</dbReference>
<keyword evidence="9" id="KW-0472">Membrane</keyword>
<dbReference type="GeneTree" id="ENSGT00940000163497"/>
<keyword evidence="8 11" id="KW-0503">Monooxygenase</keyword>
<evidence type="ECO:0000256" key="8">
    <source>
        <dbReference type="ARBA" id="ARBA00023033"/>
    </source>
</evidence>
<dbReference type="PRINTS" id="PR00385">
    <property type="entry name" value="P450"/>
</dbReference>
<dbReference type="FunFam" id="1.10.630.10:FF:000004">
    <property type="entry name" value="cytochrome P450 2D15 isoform X1"/>
    <property type="match status" value="1"/>
</dbReference>
<accession>A0A8C5QB78</accession>
<evidence type="ECO:0000256" key="10">
    <source>
        <dbReference type="PIRSR" id="PIRSR602401-1"/>
    </source>
</evidence>
<dbReference type="InterPro" id="IPR050182">
    <property type="entry name" value="Cytochrome_P450_fam2"/>
</dbReference>
<reference evidence="12" key="2">
    <citation type="submission" date="2025-09" db="UniProtKB">
        <authorList>
            <consortium name="Ensembl"/>
        </authorList>
    </citation>
    <scope>IDENTIFICATION</scope>
</reference>
<dbReference type="InterPro" id="IPR001128">
    <property type="entry name" value="Cyt_P450"/>
</dbReference>
<organism evidence="12 13">
    <name type="scientific">Leptobrachium leishanense</name>
    <name type="common">Leishan spiny toad</name>
    <dbReference type="NCBI Taxonomy" id="445787"/>
    <lineage>
        <taxon>Eukaryota</taxon>
        <taxon>Metazoa</taxon>
        <taxon>Chordata</taxon>
        <taxon>Craniata</taxon>
        <taxon>Vertebrata</taxon>
        <taxon>Euteleostomi</taxon>
        <taxon>Amphibia</taxon>
        <taxon>Batrachia</taxon>
        <taxon>Anura</taxon>
        <taxon>Pelobatoidea</taxon>
        <taxon>Megophryidae</taxon>
        <taxon>Leptobrachium</taxon>
    </lineage>
</organism>
<dbReference type="PRINTS" id="PR00463">
    <property type="entry name" value="EP450I"/>
</dbReference>
<dbReference type="GO" id="GO:0020037">
    <property type="term" value="F:heme binding"/>
    <property type="evidence" value="ECO:0007669"/>
    <property type="project" value="InterPro"/>
</dbReference>
<protein>
    <recommendedName>
        <fullName evidence="14">Cytochrome P450</fullName>
    </recommendedName>
</protein>
<keyword evidence="13" id="KW-1185">Reference proteome</keyword>
<dbReference type="PROSITE" id="PS00086">
    <property type="entry name" value="CYTOCHROME_P450"/>
    <property type="match status" value="1"/>
</dbReference>
<keyword evidence="5 10" id="KW-0479">Metal-binding</keyword>
<evidence type="ECO:0000313" key="13">
    <source>
        <dbReference type="Proteomes" id="UP000694569"/>
    </source>
</evidence>
<dbReference type="PANTHER" id="PTHR24300">
    <property type="entry name" value="CYTOCHROME P450 508A4-RELATED"/>
    <property type="match status" value="1"/>
</dbReference>
<dbReference type="GO" id="GO:0016020">
    <property type="term" value="C:membrane"/>
    <property type="evidence" value="ECO:0007669"/>
    <property type="project" value="UniProtKB-SubCell"/>
</dbReference>
<dbReference type="GO" id="GO:0006082">
    <property type="term" value="P:organic acid metabolic process"/>
    <property type="evidence" value="ECO:0007669"/>
    <property type="project" value="TreeGrafter"/>
</dbReference>
<evidence type="ECO:0000256" key="9">
    <source>
        <dbReference type="ARBA" id="ARBA00023136"/>
    </source>
</evidence>
<dbReference type="Ensembl" id="ENSLLET00000036532.1">
    <property type="protein sequence ID" value="ENSLLEP00000035195.1"/>
    <property type="gene ID" value="ENSLLEG00000022271.1"/>
</dbReference>
<evidence type="ECO:0000256" key="1">
    <source>
        <dbReference type="ARBA" id="ARBA00001971"/>
    </source>
</evidence>
<dbReference type="InterPro" id="IPR036396">
    <property type="entry name" value="Cyt_P450_sf"/>
</dbReference>
<comment type="similarity">
    <text evidence="3 11">Belongs to the cytochrome P450 family.</text>
</comment>
<dbReference type="Pfam" id="PF00067">
    <property type="entry name" value="p450"/>
    <property type="match status" value="1"/>
</dbReference>
<name>A0A8C5QB78_9ANUR</name>
<dbReference type="PANTHER" id="PTHR24300:SF368">
    <property type="entry name" value="CYTOCHROME P450, FAMILY 2, SUBFAMILY AB, POLYPEPTIDE 1"/>
    <property type="match status" value="1"/>
</dbReference>
<feature type="binding site" description="axial binding residue" evidence="10">
    <location>
        <position position="508"/>
    </location>
    <ligand>
        <name>heme</name>
        <dbReference type="ChEBI" id="CHEBI:30413"/>
    </ligand>
    <ligandPart>
        <name>Fe</name>
        <dbReference type="ChEBI" id="CHEBI:18248"/>
    </ligandPart>
</feature>
<evidence type="ECO:0000256" key="6">
    <source>
        <dbReference type="ARBA" id="ARBA00023002"/>
    </source>
</evidence>